<organism evidence="1">
    <name type="scientific">viral metagenome</name>
    <dbReference type="NCBI Taxonomy" id="1070528"/>
    <lineage>
        <taxon>unclassified sequences</taxon>
        <taxon>metagenomes</taxon>
        <taxon>organismal metagenomes</taxon>
    </lineage>
</organism>
<gene>
    <name evidence="1" type="ORF">MM415A02568_0003</name>
</gene>
<reference evidence="1" key="1">
    <citation type="submission" date="2020-03" db="EMBL/GenBank/DDBJ databases">
        <title>The deep terrestrial virosphere.</title>
        <authorList>
            <person name="Holmfeldt K."/>
            <person name="Nilsson E."/>
            <person name="Simone D."/>
            <person name="Lopez-Fernandez M."/>
            <person name="Wu X."/>
            <person name="de Brujin I."/>
            <person name="Lundin D."/>
            <person name="Andersson A."/>
            <person name="Bertilsson S."/>
            <person name="Dopson M."/>
        </authorList>
    </citation>
    <scope>NUCLEOTIDE SEQUENCE</scope>
    <source>
        <strain evidence="1">MM415A02568</strain>
    </source>
</reference>
<dbReference type="EMBL" id="MT141985">
    <property type="protein sequence ID" value="QJA72875.1"/>
    <property type="molecule type" value="Genomic_DNA"/>
</dbReference>
<accession>A0A6M3JVV8</accession>
<protein>
    <recommendedName>
        <fullName evidence="2">Terminase</fullName>
    </recommendedName>
</protein>
<name>A0A6M3JVV8_9ZZZZ</name>
<dbReference type="AlphaFoldDB" id="A0A6M3JVV8"/>
<proteinExistence type="predicted"/>
<evidence type="ECO:0000313" key="1">
    <source>
        <dbReference type="EMBL" id="QJA72875.1"/>
    </source>
</evidence>
<sequence length="113" mass="12644">MITQETAARIWNCYREISAAEKLLSDMAELKNRYPDDPHAQNLKDVFGRGRKLQLGIPSGENSHRLVDVHPKLAESVITAHIANKKAELVEANEQARIEINARLASPGTHYDS</sequence>
<evidence type="ECO:0008006" key="2">
    <source>
        <dbReference type="Google" id="ProtNLM"/>
    </source>
</evidence>